<feature type="transmembrane region" description="Helical" evidence="1">
    <location>
        <begin position="26"/>
        <end position="47"/>
    </location>
</feature>
<dbReference type="AlphaFoldDB" id="A0A840I5Z5"/>
<dbReference type="RefSeq" id="WP_183819721.1">
    <property type="nucleotide sequence ID" value="NZ_JACHOB010000008.1"/>
</dbReference>
<evidence type="ECO:0000313" key="2">
    <source>
        <dbReference type="EMBL" id="MBB4660299.1"/>
    </source>
</evidence>
<comment type="caution">
    <text evidence="2">The sequence shown here is derived from an EMBL/GenBank/DDBJ whole genome shotgun (WGS) entry which is preliminary data.</text>
</comment>
<name>A0A840I5Z5_9PROT</name>
<accession>A0A840I5Z5</accession>
<keyword evidence="3" id="KW-1185">Reference proteome</keyword>
<dbReference type="EMBL" id="JACHOB010000008">
    <property type="protein sequence ID" value="MBB4660299.1"/>
    <property type="molecule type" value="Genomic_DNA"/>
</dbReference>
<feature type="transmembrane region" description="Helical" evidence="1">
    <location>
        <begin position="53"/>
        <end position="74"/>
    </location>
</feature>
<evidence type="ECO:0000256" key="1">
    <source>
        <dbReference type="SAM" id="Phobius"/>
    </source>
</evidence>
<dbReference type="Proteomes" id="UP000563524">
    <property type="component" value="Unassembled WGS sequence"/>
</dbReference>
<keyword evidence="1" id="KW-0472">Membrane</keyword>
<sequence length="86" mass="9013">MTTYFAPTTPARSALVQRLRDQIMPASIAVVTALLIAATLIGVAYAIDARLAVLFVLGTLMIAANALAVVSLSAQLSHALHEDHTV</sequence>
<gene>
    <name evidence="2" type="ORF">GGQ59_002849</name>
</gene>
<keyword evidence="1" id="KW-1133">Transmembrane helix</keyword>
<proteinExistence type="predicted"/>
<evidence type="ECO:0000313" key="3">
    <source>
        <dbReference type="Proteomes" id="UP000563524"/>
    </source>
</evidence>
<organism evidence="2 3">
    <name type="scientific">Parvularcula dongshanensis</name>
    <dbReference type="NCBI Taxonomy" id="1173995"/>
    <lineage>
        <taxon>Bacteria</taxon>
        <taxon>Pseudomonadati</taxon>
        <taxon>Pseudomonadota</taxon>
        <taxon>Alphaproteobacteria</taxon>
        <taxon>Parvularculales</taxon>
        <taxon>Parvularculaceae</taxon>
        <taxon>Parvularcula</taxon>
    </lineage>
</organism>
<protein>
    <submittedName>
        <fullName evidence="2">Uncharacterized protein</fullName>
    </submittedName>
</protein>
<reference evidence="2 3" key="1">
    <citation type="submission" date="2020-08" db="EMBL/GenBank/DDBJ databases">
        <title>Genomic Encyclopedia of Type Strains, Phase IV (KMG-IV): sequencing the most valuable type-strain genomes for metagenomic binning, comparative biology and taxonomic classification.</title>
        <authorList>
            <person name="Goeker M."/>
        </authorList>
    </citation>
    <scope>NUCLEOTIDE SEQUENCE [LARGE SCALE GENOMIC DNA]</scope>
    <source>
        <strain evidence="2 3">DSM 102850</strain>
    </source>
</reference>
<keyword evidence="1" id="KW-0812">Transmembrane</keyword>